<dbReference type="RefSeq" id="WP_172822885.1">
    <property type="nucleotide sequence ID" value="NZ_CP018191.1"/>
</dbReference>
<dbReference type="Proteomes" id="UP000182373">
    <property type="component" value="Chromosome"/>
</dbReference>
<sequence>MAAMNMRHVGRKAKYDAIKAEQYNRYQRLTVPYLRHYWLTNRSDDMLTGNGKAGSHFHA</sequence>
<evidence type="ECO:0000313" key="1">
    <source>
        <dbReference type="EMBL" id="APH53920.1"/>
    </source>
</evidence>
<accession>A0AAC9K6V6</accession>
<dbReference type="EMBL" id="CP018191">
    <property type="protein sequence ID" value="APH53920.1"/>
    <property type="molecule type" value="Genomic_DNA"/>
</dbReference>
<reference evidence="2" key="1">
    <citation type="submission" date="2016-11" db="EMBL/GenBank/DDBJ databases">
        <title>Comparative genomic and phenotypic analysis of Granulibacter bethesdensis clinical isolates from patients with chronic granulomatous disease.</title>
        <authorList>
            <person name="Zarember K.A."/>
            <person name="Porcella S.F."/>
            <person name="Chu J."/>
            <person name="Ding L."/>
            <person name="Dahlstrom E."/>
            <person name="Barbian K."/>
            <person name="Martens C."/>
            <person name="Sykora L."/>
            <person name="Kramer S."/>
            <person name="Pettinato A.M."/>
            <person name="Hong H."/>
            <person name="Wald G."/>
            <person name="Berg L.J."/>
            <person name="Rogge L.S."/>
            <person name="Greenberg D.E."/>
            <person name="Falcone E.L."/>
            <person name="Neves J.F."/>
            <person name="Simoes M.J."/>
            <person name="Casal M."/>
            <person name="Rodriguez-Lopez F.C."/>
            <person name="Zelazny A."/>
            <person name="Gallin J.I."/>
            <person name="Holland S.M."/>
        </authorList>
    </citation>
    <scope>NUCLEOTIDE SEQUENCE [LARGE SCALE GENOMIC DNA]</scope>
    <source>
        <strain evidence="2">NIH9.1</strain>
    </source>
</reference>
<proteinExistence type="predicted"/>
<name>A0AAC9K6V6_9PROT</name>
<organism evidence="1 2">
    <name type="scientific">Granulibacter bethesdensis</name>
    <dbReference type="NCBI Taxonomy" id="364410"/>
    <lineage>
        <taxon>Bacteria</taxon>
        <taxon>Pseudomonadati</taxon>
        <taxon>Pseudomonadota</taxon>
        <taxon>Alphaproteobacteria</taxon>
        <taxon>Acetobacterales</taxon>
        <taxon>Acetobacteraceae</taxon>
        <taxon>Granulibacter</taxon>
    </lineage>
</organism>
<dbReference type="AlphaFoldDB" id="A0AAC9K6V6"/>
<protein>
    <submittedName>
        <fullName evidence="1">Uncharacterized protein</fullName>
    </submittedName>
</protein>
<evidence type="ECO:0000313" key="2">
    <source>
        <dbReference type="Proteomes" id="UP000182373"/>
    </source>
</evidence>
<gene>
    <name evidence="1" type="ORF">GbCGDNIH9_8436</name>
</gene>